<evidence type="ECO:0000313" key="4">
    <source>
        <dbReference type="Proteomes" id="UP000502706"/>
    </source>
</evidence>
<dbReference type="PANTHER" id="PTHR21666">
    <property type="entry name" value="PEPTIDASE-RELATED"/>
    <property type="match status" value="1"/>
</dbReference>
<proteinExistence type="predicted"/>
<name>A0A6G8Q3T6_9ACTN</name>
<feature type="domain" description="M23ase beta-sheet core" evidence="2">
    <location>
        <begin position="221"/>
        <end position="315"/>
    </location>
</feature>
<reference evidence="3 4" key="1">
    <citation type="submission" date="2019-10" db="EMBL/GenBank/DDBJ databases">
        <title>Rubrobacter sp nov SCSIO 52915 isolated from a deep-sea sediment in the South China Sea.</title>
        <authorList>
            <person name="Chen R.W."/>
        </authorList>
    </citation>
    <scope>NUCLEOTIDE SEQUENCE [LARGE SCALE GENOMIC DNA]</scope>
    <source>
        <strain evidence="3 4">SCSIO 52915</strain>
        <plasmid evidence="3 4">unnamed1</plasmid>
    </source>
</reference>
<dbReference type="Gene3D" id="2.70.70.10">
    <property type="entry name" value="Glucose Permease (Domain IIA)"/>
    <property type="match status" value="1"/>
</dbReference>
<dbReference type="InterPro" id="IPR050570">
    <property type="entry name" value="Cell_wall_metabolism_enzyme"/>
</dbReference>
<evidence type="ECO:0000259" key="2">
    <source>
        <dbReference type="Pfam" id="PF01551"/>
    </source>
</evidence>
<evidence type="ECO:0000313" key="3">
    <source>
        <dbReference type="EMBL" id="QIN80977.1"/>
    </source>
</evidence>
<protein>
    <submittedName>
        <fullName evidence="3">Peptidoglycan DD-metalloendopeptidase family protein</fullName>
    </submittedName>
</protein>
<dbReference type="RefSeq" id="WP_166398692.1">
    <property type="nucleotide sequence ID" value="NZ_CP045122.1"/>
</dbReference>
<dbReference type="SUPFAM" id="SSF51261">
    <property type="entry name" value="Duplicated hybrid motif"/>
    <property type="match status" value="1"/>
</dbReference>
<organism evidence="3 4">
    <name type="scientific">Rubrobacter marinus</name>
    <dbReference type="NCBI Taxonomy" id="2653852"/>
    <lineage>
        <taxon>Bacteria</taxon>
        <taxon>Bacillati</taxon>
        <taxon>Actinomycetota</taxon>
        <taxon>Rubrobacteria</taxon>
        <taxon>Rubrobacterales</taxon>
        <taxon>Rubrobacteraceae</taxon>
        <taxon>Rubrobacter</taxon>
    </lineage>
</organism>
<dbReference type="InterPro" id="IPR011055">
    <property type="entry name" value="Dup_hybrid_motif"/>
</dbReference>
<dbReference type="Proteomes" id="UP000502706">
    <property type="component" value="Plasmid unnamed1"/>
</dbReference>
<keyword evidence="4" id="KW-1185">Reference proteome</keyword>
<evidence type="ECO:0000256" key="1">
    <source>
        <dbReference type="SAM" id="MobiDB-lite"/>
    </source>
</evidence>
<feature type="region of interest" description="Disordered" evidence="1">
    <location>
        <begin position="97"/>
        <end position="144"/>
    </location>
</feature>
<dbReference type="GO" id="GO:0004222">
    <property type="term" value="F:metalloendopeptidase activity"/>
    <property type="evidence" value="ECO:0007669"/>
    <property type="project" value="TreeGrafter"/>
</dbReference>
<feature type="compositionally biased region" description="Basic and acidic residues" evidence="1">
    <location>
        <begin position="118"/>
        <end position="136"/>
    </location>
</feature>
<dbReference type="CDD" id="cd12797">
    <property type="entry name" value="M23_peptidase"/>
    <property type="match status" value="1"/>
</dbReference>
<accession>A0A6G8Q3T6</accession>
<keyword evidence="3" id="KW-0614">Plasmid</keyword>
<geneLocation type="plasmid" evidence="3 4">
    <name>unnamed1</name>
</geneLocation>
<dbReference type="AlphaFoldDB" id="A0A6G8Q3T6"/>
<dbReference type="Pfam" id="PF01551">
    <property type="entry name" value="Peptidase_M23"/>
    <property type="match status" value="1"/>
</dbReference>
<dbReference type="InterPro" id="IPR016047">
    <property type="entry name" value="M23ase_b-sheet_dom"/>
</dbReference>
<dbReference type="KEGG" id="rmar:GBA65_21195"/>
<dbReference type="PANTHER" id="PTHR21666:SF270">
    <property type="entry name" value="MUREIN HYDROLASE ACTIVATOR ENVC"/>
    <property type="match status" value="1"/>
</dbReference>
<gene>
    <name evidence="3" type="ORF">GBA65_21195</name>
</gene>
<sequence length="370" mass="39727">MARVALAYDLEPEDVEKVVREKLAALEDVPARRETVSVGKNELKGVAVGPVPGSTPSTEVYASTEGRVYRINVYGDGLDAGDRELLSSLKFDRPSRSAASLGALPDANDPKTYYKNGGELREREEAARGGNEKGGSERTASMTAAEVPRYAEKRIAEGCWLAQSTFFFQTQHGRYANRSASDGIPTGFTRLGSPNYWGQYTHGNLGYGRCASTYYTNDKFAIDYPLNFGDAVFSPFKSGTVTFAGRNSSHKNYGVFVVIKADNGKYVNLSAHLSGLAPGIRPGARVTDATIIGYAGDTGDPSVPVGPPHLHQAFYRSPGFLADGSPYGGTGLQVVFHRYVGTAARTSPGVYKYGWSKTSTQLAKGSLISN</sequence>
<dbReference type="EMBL" id="CP045122">
    <property type="protein sequence ID" value="QIN80977.1"/>
    <property type="molecule type" value="Genomic_DNA"/>
</dbReference>